<keyword evidence="1" id="KW-1133">Transmembrane helix</keyword>
<dbReference type="EnsemblMetazoa" id="Aqu2.1.15149_001">
    <property type="protein sequence ID" value="Aqu2.1.15149_001"/>
    <property type="gene ID" value="Aqu2.1.15149"/>
</dbReference>
<sequence length="338" mass="37719">MPEPVQRQNIAKDDDEVLNDLPIDGENEPNPIIGSHYVLVAVIFLVIALTIALAIGRPMYTRDNPTELDRLSSKIEELEKKIDLILNKENISPLSCKDMKTAHPNRPTGYYDTNGHTMYCKMDQLCGSGGGWTRVAYLDMSDATQNCPPGFTLDTTGGTRACGKPPSTSGSCVSVKFQSNNIQYSKVCGKLEGHKKSTPDAFFRFDDEYSNDIDTYYIDGVSITRGSPRQHVWSFAASSATTLHGGGIFNCRCVQGSTQQHPKFVGDNYYCESGDDDPLWDGQGCSKLEVDCCSSPYLPWFYRQYNASTTDYIELRLCTDQSTGDEEVFVRHYEIYVM</sequence>
<reference evidence="2" key="1">
    <citation type="submission" date="2017-05" db="UniProtKB">
        <authorList>
            <consortium name="EnsemblMetazoa"/>
        </authorList>
    </citation>
    <scope>IDENTIFICATION</scope>
</reference>
<organism evidence="2">
    <name type="scientific">Amphimedon queenslandica</name>
    <name type="common">Sponge</name>
    <dbReference type="NCBI Taxonomy" id="400682"/>
    <lineage>
        <taxon>Eukaryota</taxon>
        <taxon>Metazoa</taxon>
        <taxon>Porifera</taxon>
        <taxon>Demospongiae</taxon>
        <taxon>Heteroscleromorpha</taxon>
        <taxon>Haplosclerida</taxon>
        <taxon>Niphatidae</taxon>
        <taxon>Amphimedon</taxon>
    </lineage>
</organism>
<accession>A0A1X7TJV8</accession>
<evidence type="ECO:0000313" key="2">
    <source>
        <dbReference type="EnsemblMetazoa" id="Aqu2.1.15149_001"/>
    </source>
</evidence>
<dbReference type="AlphaFoldDB" id="A0A1X7TJV8"/>
<proteinExistence type="predicted"/>
<evidence type="ECO:0000256" key="1">
    <source>
        <dbReference type="SAM" id="Phobius"/>
    </source>
</evidence>
<dbReference type="OrthoDB" id="5971203at2759"/>
<evidence type="ECO:0008006" key="3">
    <source>
        <dbReference type="Google" id="ProtNLM"/>
    </source>
</evidence>
<name>A0A1X7TJV8_AMPQE</name>
<feature type="transmembrane region" description="Helical" evidence="1">
    <location>
        <begin position="36"/>
        <end position="55"/>
    </location>
</feature>
<keyword evidence="1" id="KW-0472">Membrane</keyword>
<dbReference type="InParanoid" id="A0A1X7TJV8"/>
<protein>
    <recommendedName>
        <fullName evidence="3">Fibrinogen C-terminal domain-containing protein</fullName>
    </recommendedName>
</protein>
<keyword evidence="1" id="KW-0812">Transmembrane</keyword>